<keyword evidence="1 2" id="KW-0344">Guanine-nucleotide releasing factor</keyword>
<evidence type="ECO:0000256" key="3">
    <source>
        <dbReference type="SAM" id="MobiDB-lite"/>
    </source>
</evidence>
<dbReference type="GO" id="GO:0007265">
    <property type="term" value="P:Ras protein signal transduction"/>
    <property type="evidence" value="ECO:0007669"/>
    <property type="project" value="TreeGrafter"/>
</dbReference>
<dbReference type="HOGENOM" id="CLU_005431_1_2_1"/>
<evidence type="ECO:0000259" key="4">
    <source>
        <dbReference type="PROSITE" id="PS50009"/>
    </source>
</evidence>
<dbReference type="InterPro" id="IPR001895">
    <property type="entry name" value="RASGEF_cat_dom"/>
</dbReference>
<feature type="compositionally biased region" description="Low complexity" evidence="3">
    <location>
        <begin position="72"/>
        <end position="96"/>
    </location>
</feature>
<reference evidence="6 7" key="1">
    <citation type="journal article" date="2011" name="PLoS Genet.">
        <title>Genome sequencing and comparative transcriptomics of the model entomopathogenic fungi Metarhizium anisopliae and M. acridum.</title>
        <authorList>
            <person name="Gao Q."/>
            <person name="Jin K."/>
            <person name="Ying S.H."/>
            <person name="Zhang Y."/>
            <person name="Xiao G."/>
            <person name="Shang Y."/>
            <person name="Duan Z."/>
            <person name="Hu X."/>
            <person name="Xie X.Q."/>
            <person name="Zhou G."/>
            <person name="Peng G."/>
            <person name="Luo Z."/>
            <person name="Huang W."/>
            <person name="Wang B."/>
            <person name="Fang W."/>
            <person name="Wang S."/>
            <person name="Zhong Y."/>
            <person name="Ma L.J."/>
            <person name="St Leger R.J."/>
            <person name="Zhao G.P."/>
            <person name="Pei Y."/>
            <person name="Feng M.G."/>
            <person name="Xia Y."/>
            <person name="Wang C."/>
        </authorList>
    </citation>
    <scope>NUCLEOTIDE SEQUENCE [LARGE SCALE GENOMIC DNA]</scope>
    <source>
        <strain evidence="7">ARSEF 23 / ATCC MYA-3075</strain>
    </source>
</reference>
<dbReference type="InterPro" id="IPR023578">
    <property type="entry name" value="Ras_GEF_dom_sf"/>
</dbReference>
<dbReference type="GO" id="GO:0005085">
    <property type="term" value="F:guanyl-nucleotide exchange factor activity"/>
    <property type="evidence" value="ECO:0007669"/>
    <property type="project" value="UniProtKB-KW"/>
</dbReference>
<dbReference type="Pfam" id="PF00617">
    <property type="entry name" value="RasGEF"/>
    <property type="match status" value="1"/>
</dbReference>
<dbReference type="GO" id="GO:0005886">
    <property type="term" value="C:plasma membrane"/>
    <property type="evidence" value="ECO:0007669"/>
    <property type="project" value="TreeGrafter"/>
</dbReference>
<evidence type="ECO:0000256" key="2">
    <source>
        <dbReference type="PROSITE-ProRule" id="PRU00168"/>
    </source>
</evidence>
<dbReference type="AlphaFoldDB" id="E9EPY5"/>
<dbReference type="CDD" id="cd06224">
    <property type="entry name" value="REM"/>
    <property type="match status" value="1"/>
</dbReference>
<dbReference type="SMART" id="SM00229">
    <property type="entry name" value="RasGEFN"/>
    <property type="match status" value="1"/>
</dbReference>
<dbReference type="InterPro" id="IPR000651">
    <property type="entry name" value="Ras-like_Gua-exchang_fac_N"/>
</dbReference>
<dbReference type="SUPFAM" id="SSF48366">
    <property type="entry name" value="Ras GEF"/>
    <property type="match status" value="1"/>
</dbReference>
<comment type="caution">
    <text evidence="6">The sequence shown here is derived from an EMBL/GenBank/DDBJ whole genome shotgun (WGS) entry which is preliminary data.</text>
</comment>
<sequence>MTSKSSNTFSSRKNRRTSDDSPASLPKRSSDATAPTRSTPSTTTPTTTNTGRSSKRRQSKTVTRDSTQTIASSSVFSRSSNSTGLTAISSSASALSPVETAGAGDRDSFVSIVDDPFFQRFDPANTAHAEREAFDEGTPAEPHNDSDDNNKTQPWPPPRRESLTIGPSQYWPPAPTTEHAGMDGWLQFGCEMSRECLRCLKGDDVLMPVLPSPQPHHPISAMESYNIAIIGADAVGKSTFVQRVLRLSRPPVTNTSSARQVVDSIAHMVTLVELDLEHFELNPSQPMQWPKQINGHIVPRMDAALILYDVTTEESIRQLPQTVAALTNSGLPAMLGACKCDSPEDDWEVNADELANYHLFKSCVGQYKISIDRPDISQACLQAVIRAAVTHRRDENNETVLRRRAQSAANLEAPDPSAGRPLSEHSKHSRASSDFSILRTFPNQQSGENYRSQASRSPRPGFRTDKSGSDSFLDIDESDSESRRYSDDIPILQRNDDVIIEKQPKLTGVTFEELVDRLLAPRLSRVDNNFSDIFLCLYRKFAAPGELFSAILVRLDKARDDKAAHYLTRTATQLRIIEVVAKWVSLYPGDFARPTTRRNLEDFIKHLSTEPIFAIAAQQMRRNLYFNVIEDDDTGWANSDNSSDEIASKILSKDMDELSAGIHALQFNGESDSLGGSENPSTDRGSRTGIQVQFNSYEEYEREATLLEPSDHLPMNKFRYHIFMDISDDDFADELTRIDWIMFSSIRIRDFVRHVSLSAAQKDKCKSLQNVNRMINHFNHIAKWVANMILLRDKAKHRAQMLEKFMNIALGLRRLNNYNGLAAVLAGINGTAIHRLAQTRALVPADVQKRFARLVILMGTQKSHFAYRLAWENSPLPRIPFIPLHRRDLVSAEEGSKTFVGPNDGRINWKKFEVLGEVLLPIMKSQGTAYPTLAKHETARDLILGCRMPTDDEDDKGKEARVSGLDISFVSGLRPRYVISCLFCGIVEFAAWQPENLPNNGSWGRSFLASPKQETARQNLPYAMELRTLELLTNLNRQSSIMPGFPDRPPVLGIALLAECHFVPSLCQTLASPT</sequence>
<feature type="domain" description="N-terminal Ras-GEF" evidence="5">
    <location>
        <begin position="502"/>
        <end position="629"/>
    </location>
</feature>
<organism evidence="6 7">
    <name type="scientific">Metarhizium robertsii (strain ARSEF 23 / ATCC MYA-3075)</name>
    <name type="common">Metarhizium anisopliae (strain ARSEF 23)</name>
    <dbReference type="NCBI Taxonomy" id="655844"/>
    <lineage>
        <taxon>Eukaryota</taxon>
        <taxon>Fungi</taxon>
        <taxon>Dikarya</taxon>
        <taxon>Ascomycota</taxon>
        <taxon>Pezizomycotina</taxon>
        <taxon>Sordariomycetes</taxon>
        <taxon>Hypocreomycetidae</taxon>
        <taxon>Hypocreales</taxon>
        <taxon>Clavicipitaceae</taxon>
        <taxon>Metarhizium</taxon>
    </lineage>
</organism>
<evidence type="ECO:0000313" key="6">
    <source>
        <dbReference type="EMBL" id="EFZ02291.1"/>
    </source>
</evidence>
<feature type="region of interest" description="Disordered" evidence="3">
    <location>
        <begin position="1"/>
        <end position="104"/>
    </location>
</feature>
<dbReference type="KEGG" id="maj:MAA_01873"/>
<feature type="compositionally biased region" description="Polar residues" evidence="3">
    <location>
        <begin position="60"/>
        <end position="71"/>
    </location>
</feature>
<proteinExistence type="predicted"/>
<dbReference type="PANTHER" id="PTHR23113:SF348">
    <property type="entry name" value="GUANYL-NUCLEOTIDE EXCHANGE FACTOR RASGEF, PUTATIVE (AFU_ORTHOLOGUE AFUA_1G04700)-RELATED"/>
    <property type="match status" value="1"/>
</dbReference>
<feature type="compositionally biased region" description="Low complexity" evidence="3">
    <location>
        <begin position="31"/>
        <end position="52"/>
    </location>
</feature>
<evidence type="ECO:0000259" key="5">
    <source>
        <dbReference type="PROSITE" id="PS50212"/>
    </source>
</evidence>
<dbReference type="CDD" id="cd00882">
    <property type="entry name" value="Ras_like_GTPase"/>
    <property type="match status" value="1"/>
</dbReference>
<dbReference type="GeneID" id="19256159"/>
<evidence type="ECO:0000256" key="1">
    <source>
        <dbReference type="ARBA" id="ARBA00022658"/>
    </source>
</evidence>
<dbReference type="PANTHER" id="PTHR23113">
    <property type="entry name" value="GUANINE NUCLEOTIDE EXCHANGE FACTOR"/>
    <property type="match status" value="1"/>
</dbReference>
<name>E9EPY5_METRA</name>
<dbReference type="PROSITE" id="PS50212">
    <property type="entry name" value="RASGEF_NTER"/>
    <property type="match status" value="1"/>
</dbReference>
<dbReference type="Pfam" id="PF00618">
    <property type="entry name" value="RasGEF_N"/>
    <property type="match status" value="1"/>
</dbReference>
<dbReference type="SMART" id="SM00147">
    <property type="entry name" value="RasGEF"/>
    <property type="match status" value="1"/>
</dbReference>
<protein>
    <submittedName>
        <fullName evidence="6">RasGEF domain-containing protein</fullName>
    </submittedName>
</protein>
<reference evidence="6 7" key="2">
    <citation type="journal article" date="2014" name="Proc. Natl. Acad. Sci. U.S.A.">
        <title>Trajectory and genomic determinants of fungal-pathogen speciation and host adaptation.</title>
        <authorList>
            <person name="Hu X."/>
            <person name="Xiao G."/>
            <person name="Zheng P."/>
            <person name="Shang Y."/>
            <person name="Su Y."/>
            <person name="Zhang X."/>
            <person name="Liu X."/>
            <person name="Zhan S."/>
            <person name="St Leger R.J."/>
            <person name="Wang C."/>
        </authorList>
    </citation>
    <scope>GENOME REANNOTATION</scope>
    <source>
        <strain evidence="7">ARSEF 23 / ATCC MYA-3075</strain>
    </source>
</reference>
<dbReference type="OrthoDB" id="28357at2759"/>
<dbReference type="PROSITE" id="PS50009">
    <property type="entry name" value="RASGEF_CAT"/>
    <property type="match status" value="1"/>
</dbReference>
<feature type="domain" description="Ras-GEF" evidence="4">
    <location>
        <begin position="727"/>
        <end position="959"/>
    </location>
</feature>
<feature type="compositionally biased region" description="Polar residues" evidence="3">
    <location>
        <begin position="1"/>
        <end position="11"/>
    </location>
</feature>
<dbReference type="Gene3D" id="1.20.870.10">
    <property type="entry name" value="Son of sevenless (SoS) protein Chain: S domain 1"/>
    <property type="match status" value="1"/>
</dbReference>
<feature type="region of interest" description="Disordered" evidence="3">
    <location>
        <begin position="128"/>
        <end position="176"/>
    </location>
</feature>
<gene>
    <name evidence="6" type="ORF">MAA_01873</name>
</gene>
<dbReference type="SUPFAM" id="SSF52540">
    <property type="entry name" value="P-loop containing nucleoside triphosphate hydrolases"/>
    <property type="match status" value="1"/>
</dbReference>
<dbReference type="InterPro" id="IPR008937">
    <property type="entry name" value="Ras-like_GEF"/>
</dbReference>
<keyword evidence="7" id="KW-1185">Reference proteome</keyword>
<dbReference type="Proteomes" id="UP000002498">
    <property type="component" value="Unassembled WGS sequence"/>
</dbReference>
<dbReference type="InterPro" id="IPR036964">
    <property type="entry name" value="RASGEF_cat_dom_sf"/>
</dbReference>
<accession>E9EPY5</accession>
<dbReference type="RefSeq" id="XP_007818062.1">
    <property type="nucleotide sequence ID" value="XM_007819871.1"/>
</dbReference>
<feature type="compositionally biased region" description="Polar residues" evidence="3">
    <location>
        <begin position="441"/>
        <end position="456"/>
    </location>
</feature>
<feature type="region of interest" description="Disordered" evidence="3">
    <location>
        <begin position="407"/>
        <end position="487"/>
    </location>
</feature>
<dbReference type="InterPro" id="IPR027417">
    <property type="entry name" value="P-loop_NTPase"/>
</dbReference>
<dbReference type="Gene3D" id="3.40.50.300">
    <property type="entry name" value="P-loop containing nucleotide triphosphate hydrolases"/>
    <property type="match status" value="1"/>
</dbReference>
<dbReference type="EMBL" id="ADNJ02000001">
    <property type="protein sequence ID" value="EFZ02291.1"/>
    <property type="molecule type" value="Genomic_DNA"/>
</dbReference>
<dbReference type="Gene3D" id="1.10.840.10">
    <property type="entry name" value="Ras guanine-nucleotide exchange factors catalytic domain"/>
    <property type="match status" value="1"/>
</dbReference>
<evidence type="ECO:0000313" key="7">
    <source>
        <dbReference type="Proteomes" id="UP000002498"/>
    </source>
</evidence>